<keyword evidence="3 14" id="KW-0820">tRNA-binding</keyword>
<evidence type="ECO:0000256" key="6">
    <source>
        <dbReference type="ARBA" id="ARBA00022741"/>
    </source>
</evidence>
<dbReference type="NCBIfam" id="TIGR00344">
    <property type="entry name" value="alaS"/>
    <property type="match status" value="1"/>
</dbReference>
<keyword evidence="7 14" id="KW-0862">Zinc</keyword>
<dbReference type="InterPro" id="IPR009000">
    <property type="entry name" value="Transl_B-barrel_sf"/>
</dbReference>
<dbReference type="InterPro" id="IPR012947">
    <property type="entry name" value="tRNA_SAD"/>
</dbReference>
<dbReference type="InterPro" id="IPR045864">
    <property type="entry name" value="aa-tRNA-synth_II/BPL/LPL"/>
</dbReference>
<keyword evidence="6 14" id="KW-0547">Nucleotide-binding</keyword>
<feature type="coiled-coil region" evidence="15">
    <location>
        <begin position="737"/>
        <end position="764"/>
    </location>
</feature>
<dbReference type="FunFam" id="3.30.980.10:FF:000004">
    <property type="entry name" value="Alanine--tRNA ligase, cytoplasmic"/>
    <property type="match status" value="1"/>
</dbReference>
<dbReference type="GO" id="GO:0006419">
    <property type="term" value="P:alanyl-tRNA aminoacylation"/>
    <property type="evidence" value="ECO:0007669"/>
    <property type="project" value="UniProtKB-UniRule"/>
</dbReference>
<evidence type="ECO:0000256" key="13">
    <source>
        <dbReference type="ARBA" id="ARBA00048300"/>
    </source>
</evidence>
<evidence type="ECO:0000256" key="3">
    <source>
        <dbReference type="ARBA" id="ARBA00022555"/>
    </source>
</evidence>
<dbReference type="PROSITE" id="PS50860">
    <property type="entry name" value="AA_TRNA_LIGASE_II_ALA"/>
    <property type="match status" value="1"/>
</dbReference>
<dbReference type="PANTHER" id="PTHR11777">
    <property type="entry name" value="ALANYL-TRNA SYNTHETASE"/>
    <property type="match status" value="1"/>
</dbReference>
<evidence type="ECO:0000256" key="10">
    <source>
        <dbReference type="ARBA" id="ARBA00022917"/>
    </source>
</evidence>
<dbReference type="FunFam" id="3.10.310.40:FF:000001">
    <property type="entry name" value="Alanine--tRNA ligase"/>
    <property type="match status" value="1"/>
</dbReference>
<dbReference type="InterPro" id="IPR018164">
    <property type="entry name" value="Ala-tRNA-synth_IIc_N"/>
</dbReference>
<dbReference type="SUPFAM" id="SSF101353">
    <property type="entry name" value="Putative anticodon-binding domain of alanyl-tRNA synthetase (AlaRS)"/>
    <property type="match status" value="1"/>
</dbReference>
<dbReference type="GO" id="GO:0004813">
    <property type="term" value="F:alanine-tRNA ligase activity"/>
    <property type="evidence" value="ECO:0007669"/>
    <property type="project" value="UniProtKB-UniRule"/>
</dbReference>
<comment type="cofactor">
    <cofactor evidence="14">
        <name>Zn(2+)</name>
        <dbReference type="ChEBI" id="CHEBI:29105"/>
    </cofactor>
    <text evidence="14">Binds 1 zinc ion per subunit.</text>
</comment>
<dbReference type="Gene3D" id="3.30.930.10">
    <property type="entry name" value="Bira Bifunctional Protein, Domain 2"/>
    <property type="match status" value="1"/>
</dbReference>
<dbReference type="InterPro" id="IPR003156">
    <property type="entry name" value="DHHA1_dom"/>
</dbReference>
<dbReference type="SMART" id="SM00863">
    <property type="entry name" value="tRNA_SAD"/>
    <property type="match status" value="1"/>
</dbReference>
<comment type="catalytic activity">
    <reaction evidence="13 14">
        <text>tRNA(Ala) + L-alanine + ATP = L-alanyl-tRNA(Ala) + AMP + diphosphate</text>
        <dbReference type="Rhea" id="RHEA:12540"/>
        <dbReference type="Rhea" id="RHEA-COMP:9657"/>
        <dbReference type="Rhea" id="RHEA-COMP:9923"/>
        <dbReference type="ChEBI" id="CHEBI:30616"/>
        <dbReference type="ChEBI" id="CHEBI:33019"/>
        <dbReference type="ChEBI" id="CHEBI:57972"/>
        <dbReference type="ChEBI" id="CHEBI:78442"/>
        <dbReference type="ChEBI" id="CHEBI:78497"/>
        <dbReference type="ChEBI" id="CHEBI:456215"/>
        <dbReference type="EC" id="6.1.1.7"/>
    </reaction>
</comment>
<dbReference type="Gene3D" id="2.40.30.130">
    <property type="match status" value="1"/>
</dbReference>
<sequence>MKKLTANEVRQMFLDFFESKDHTILEPASLVPVDDPTLLWINSGVATIKKYFDGTEEPPNVRLANSQKSIRTNDIENVGYTARHHTLFEMLGNFSIGDYFKEEAIVWAWELLTSKEWYAMDPEKLSVTIYPEDEEAKRIWQDVVGLPKDRIIELEENFWDIGAGPSGPNTEIFYDRGQEYNDLDENHPESFAGGENERWLEIWNIVFSQFNHLPDDTYEPLPNQNIDAGMGLERMIALSQDALTNFETDLFLPIIEKISAISDKVYGKDEVKNTSFRIIADHIRAVTFAVSDGALPSNDGRGYILRRLIRRSVLHGQKLGIREPFLTDLVPVVNEVMGDYYTSLKENEDFVKKIIKREEDRFHETLADGLAILNDLISDLEENNEKTIDGASAFKLYDTYGFPYELTEEFAQERKLAVDEAGFNQEMEAQRERARAARSTEQSMSIQSDVFKDLEEDTEFTGYTETEDTAKIIYMVADGKVQEAIEPGQRGEIVFEQTPFYAEKGGQVGDTGYVYDGSGQVVAEVLDVQSAPGGQNLHIIESVQHLDVKENYCLEIDVQRRELIKRNHTATHLMHQALRDILGEHVHQAGSLVAPDLLRFDFSHLQPVSSEEIAEIEDLVNQKIWDSIPLETIETDIKTAKDMGAQALFGEKYGEEVRVVCISDYSRELCGGTHVSNTSEIGLFKITQETGVGAGVRRIFAQTSQGAFDWLEEQLQILDQSKALLKAQTRQDVPAKIMSQQDQIKKLEAELESLKHQMANEEAESVFEDVQEIEGVRFIASVTNVNDMSQLRDLADQWKQGDFSDILVLGLEDSGKANLLVAMKPLMIEKGLKAGDLIKEISQHIKGGGGGRPDMAQAGGSYPEGLDRAIDAVSEWIQEEI</sequence>
<dbReference type="GO" id="GO:0140096">
    <property type="term" value="F:catalytic activity, acting on a protein"/>
    <property type="evidence" value="ECO:0007669"/>
    <property type="project" value="UniProtKB-ARBA"/>
</dbReference>
<keyword evidence="11 14" id="KW-0030">Aminoacyl-tRNA synthetase</keyword>
<dbReference type="Gene3D" id="3.30.980.10">
    <property type="entry name" value="Threonyl-trna Synthetase, Chain A, domain 2"/>
    <property type="match status" value="1"/>
</dbReference>
<proteinExistence type="inferred from homology"/>
<keyword evidence="9 14" id="KW-0694">RNA-binding</keyword>
<protein>
    <recommendedName>
        <fullName evidence="14">Alanine--tRNA ligase</fullName>
        <ecNumber evidence="14">6.1.1.7</ecNumber>
    </recommendedName>
    <alternativeName>
        <fullName evidence="14">Alanyl-tRNA synthetase</fullName>
        <shortName evidence="14">AlaRS</shortName>
    </alternativeName>
</protein>
<dbReference type="FunFam" id="3.30.54.20:FF:000001">
    <property type="entry name" value="Alanine--tRNA ligase"/>
    <property type="match status" value="1"/>
</dbReference>
<dbReference type="InterPro" id="IPR018163">
    <property type="entry name" value="Thr/Ala-tRNA-synth_IIc_edit"/>
</dbReference>
<dbReference type="Gene3D" id="6.10.250.550">
    <property type="match status" value="1"/>
</dbReference>
<dbReference type="GO" id="GO:0002161">
    <property type="term" value="F:aminoacyl-tRNA deacylase activity"/>
    <property type="evidence" value="ECO:0007669"/>
    <property type="project" value="TreeGrafter"/>
</dbReference>
<evidence type="ECO:0000256" key="5">
    <source>
        <dbReference type="ARBA" id="ARBA00022723"/>
    </source>
</evidence>
<comment type="domain">
    <text evidence="14">Consists of three domains; the N-terminal catalytic domain, the editing domain and the C-terminal C-Ala domain. The editing domain removes incorrectly charged amino acids, while the C-Ala domain, along with tRNA(Ala), serves as a bridge to cooperatively bring together the editing and aminoacylation centers thus stimulating deacylation of misacylated tRNAs.</text>
</comment>
<dbReference type="PRINTS" id="PR00980">
    <property type="entry name" value="TRNASYNTHALA"/>
</dbReference>
<dbReference type="InterPro" id="IPR002318">
    <property type="entry name" value="Ala-tRNA-lgiase_IIc"/>
</dbReference>
<evidence type="ECO:0000256" key="1">
    <source>
        <dbReference type="ARBA" id="ARBA00008226"/>
    </source>
</evidence>
<comment type="similarity">
    <text evidence="1 14">Belongs to the class-II aminoacyl-tRNA synthetase family.</text>
</comment>
<dbReference type="PANTHER" id="PTHR11777:SF9">
    <property type="entry name" value="ALANINE--TRNA LIGASE, CYTOPLASMIC"/>
    <property type="match status" value="1"/>
</dbReference>
<feature type="binding site" evidence="14">
    <location>
        <position position="674"/>
    </location>
    <ligand>
        <name>Zn(2+)</name>
        <dbReference type="ChEBI" id="CHEBI:29105"/>
    </ligand>
</feature>
<evidence type="ECO:0000256" key="7">
    <source>
        <dbReference type="ARBA" id="ARBA00022833"/>
    </source>
</evidence>
<feature type="binding site" evidence="14">
    <location>
        <position position="572"/>
    </location>
    <ligand>
        <name>Zn(2+)</name>
        <dbReference type="ChEBI" id="CHEBI:29105"/>
    </ligand>
</feature>
<dbReference type="Proteomes" id="UP001171751">
    <property type="component" value="Unassembled WGS sequence"/>
</dbReference>
<evidence type="ECO:0000313" key="18">
    <source>
        <dbReference type="Proteomes" id="UP001171751"/>
    </source>
</evidence>
<feature type="domain" description="Alanyl-transfer RNA synthetases family profile" evidence="16">
    <location>
        <begin position="4"/>
        <end position="713"/>
    </location>
</feature>
<dbReference type="GO" id="GO:0005524">
    <property type="term" value="F:ATP binding"/>
    <property type="evidence" value="ECO:0007669"/>
    <property type="project" value="UniProtKB-UniRule"/>
</dbReference>
<dbReference type="Pfam" id="PF02272">
    <property type="entry name" value="DHHA1"/>
    <property type="match status" value="1"/>
</dbReference>
<accession>A0AA43UD38</accession>
<dbReference type="SUPFAM" id="SSF55186">
    <property type="entry name" value="ThrRS/AlaRS common domain"/>
    <property type="match status" value="1"/>
</dbReference>
<dbReference type="Gene3D" id="3.30.54.20">
    <property type="match status" value="1"/>
</dbReference>
<dbReference type="EMBL" id="JAUNQW010000025">
    <property type="protein sequence ID" value="MDO5457777.1"/>
    <property type="molecule type" value="Genomic_DNA"/>
</dbReference>
<evidence type="ECO:0000256" key="14">
    <source>
        <dbReference type="HAMAP-Rule" id="MF_00036"/>
    </source>
</evidence>
<evidence type="ECO:0000256" key="12">
    <source>
        <dbReference type="ARBA" id="ARBA00024779"/>
    </source>
</evidence>
<comment type="function">
    <text evidence="12 14">Catalyzes the attachment of alanine to tRNA(Ala) in a two-step reaction: alanine is first activated by ATP to form Ala-AMP and then transferred to the acceptor end of tRNA(Ala). Also edits incorrectly charged Ser-tRNA(Ala) and Gly-tRNA(Ala) via its editing domain.</text>
</comment>
<keyword evidence="15" id="KW-0175">Coiled coil</keyword>
<dbReference type="Gene3D" id="3.10.310.40">
    <property type="match status" value="1"/>
</dbReference>
<comment type="caution">
    <text evidence="17">The sequence shown here is derived from an EMBL/GenBank/DDBJ whole genome shotgun (WGS) entry which is preliminary data.</text>
</comment>
<keyword evidence="10 14" id="KW-0648">Protein biosynthesis</keyword>
<dbReference type="EC" id="6.1.1.7" evidence="14"/>
<evidence type="ECO:0000256" key="15">
    <source>
        <dbReference type="SAM" id="Coils"/>
    </source>
</evidence>
<dbReference type="GO" id="GO:0016740">
    <property type="term" value="F:transferase activity"/>
    <property type="evidence" value="ECO:0007669"/>
    <property type="project" value="UniProtKB-ARBA"/>
</dbReference>
<evidence type="ECO:0000256" key="4">
    <source>
        <dbReference type="ARBA" id="ARBA00022598"/>
    </source>
</evidence>
<keyword evidence="5 14" id="KW-0479">Metal-binding</keyword>
<name>A0AA43UD38_9LACT</name>
<dbReference type="Pfam" id="PF07973">
    <property type="entry name" value="tRNA_SAD"/>
    <property type="match status" value="1"/>
</dbReference>
<comment type="subcellular location">
    <subcellularLocation>
        <location evidence="14">Cytoplasm</location>
    </subcellularLocation>
</comment>
<dbReference type="InterPro" id="IPR018162">
    <property type="entry name" value="Ala-tRNA-ligase_IIc_anticod-bd"/>
</dbReference>
<dbReference type="GO" id="GO:0008270">
    <property type="term" value="F:zinc ion binding"/>
    <property type="evidence" value="ECO:0007669"/>
    <property type="project" value="UniProtKB-UniRule"/>
</dbReference>
<organism evidence="17 18">
    <name type="scientific">Atopococcus tabaci</name>
    <dbReference type="NCBI Taxonomy" id="269774"/>
    <lineage>
        <taxon>Bacteria</taxon>
        <taxon>Bacillati</taxon>
        <taxon>Bacillota</taxon>
        <taxon>Bacilli</taxon>
        <taxon>Lactobacillales</taxon>
        <taxon>Carnobacteriaceae</taxon>
        <taxon>Atopococcus</taxon>
    </lineage>
</organism>
<feature type="binding site" evidence="14">
    <location>
        <position position="670"/>
    </location>
    <ligand>
        <name>Zn(2+)</name>
        <dbReference type="ChEBI" id="CHEBI:29105"/>
    </ligand>
</feature>
<dbReference type="SUPFAM" id="SSF55681">
    <property type="entry name" value="Class II aaRS and biotin synthetases"/>
    <property type="match status" value="1"/>
</dbReference>
<dbReference type="FunFam" id="3.30.930.10:FF:000046">
    <property type="entry name" value="Alanine--tRNA ligase"/>
    <property type="match status" value="1"/>
</dbReference>
<dbReference type="GO" id="GO:0000049">
    <property type="term" value="F:tRNA binding"/>
    <property type="evidence" value="ECO:0007669"/>
    <property type="project" value="UniProtKB-KW"/>
</dbReference>
<reference evidence="17" key="1">
    <citation type="submission" date="2023-07" db="EMBL/GenBank/DDBJ databases">
        <title>Between Cages and Wild: Unraveling the Impact of Captivity on Animal Microbiomes and Antimicrobial Resistance.</title>
        <authorList>
            <person name="Schmartz G.P."/>
            <person name="Rehner J."/>
            <person name="Schuff M.J."/>
            <person name="Becker S.L."/>
            <person name="Kravczyk M."/>
            <person name="Gurevich A."/>
            <person name="Francke R."/>
            <person name="Mueller R."/>
            <person name="Keller V."/>
            <person name="Keller A."/>
        </authorList>
    </citation>
    <scope>NUCLEOTIDE SEQUENCE</scope>
    <source>
        <strain evidence="17">S39M_St_73</strain>
    </source>
</reference>
<evidence type="ECO:0000256" key="2">
    <source>
        <dbReference type="ARBA" id="ARBA00022490"/>
    </source>
</evidence>
<evidence type="ECO:0000256" key="9">
    <source>
        <dbReference type="ARBA" id="ARBA00022884"/>
    </source>
</evidence>
<dbReference type="CDD" id="cd00673">
    <property type="entry name" value="AlaRS_core"/>
    <property type="match status" value="1"/>
</dbReference>
<dbReference type="InterPro" id="IPR050058">
    <property type="entry name" value="Ala-tRNA_ligase"/>
</dbReference>
<feature type="binding site" evidence="14">
    <location>
        <position position="568"/>
    </location>
    <ligand>
        <name>Zn(2+)</name>
        <dbReference type="ChEBI" id="CHEBI:29105"/>
    </ligand>
</feature>
<dbReference type="HAMAP" id="MF_00036_B">
    <property type="entry name" value="Ala_tRNA_synth_B"/>
    <property type="match status" value="1"/>
</dbReference>
<dbReference type="InterPro" id="IPR023033">
    <property type="entry name" value="Ala_tRNA_ligase_euk/bac"/>
</dbReference>
<keyword evidence="4 14" id="KW-0436">Ligase</keyword>
<dbReference type="Pfam" id="PF01411">
    <property type="entry name" value="tRNA-synt_2c"/>
    <property type="match status" value="1"/>
</dbReference>
<keyword evidence="8 14" id="KW-0067">ATP-binding</keyword>
<gene>
    <name evidence="14 17" type="primary">alaS</name>
    <name evidence="17" type="ORF">Q4F26_05460</name>
</gene>
<dbReference type="InterPro" id="IPR018165">
    <property type="entry name" value="Ala-tRNA-synth_IIc_core"/>
</dbReference>
<evidence type="ECO:0000256" key="8">
    <source>
        <dbReference type="ARBA" id="ARBA00022840"/>
    </source>
</evidence>
<evidence type="ECO:0000259" key="16">
    <source>
        <dbReference type="PROSITE" id="PS50860"/>
    </source>
</evidence>
<keyword evidence="2 14" id="KW-0963">Cytoplasm</keyword>
<evidence type="ECO:0000313" key="17">
    <source>
        <dbReference type="EMBL" id="MDO5457777.1"/>
    </source>
</evidence>
<keyword evidence="18" id="KW-1185">Reference proteome</keyword>
<dbReference type="AlphaFoldDB" id="A0AA43UD38"/>
<evidence type="ECO:0000256" key="11">
    <source>
        <dbReference type="ARBA" id="ARBA00023146"/>
    </source>
</evidence>
<dbReference type="SUPFAM" id="SSF50447">
    <property type="entry name" value="Translation proteins"/>
    <property type="match status" value="1"/>
</dbReference>
<dbReference type="GO" id="GO:0005829">
    <property type="term" value="C:cytosol"/>
    <property type="evidence" value="ECO:0007669"/>
    <property type="project" value="TreeGrafter"/>
</dbReference>